<keyword evidence="2" id="KW-0489">Methyltransferase</keyword>
<reference evidence="2 3" key="1">
    <citation type="submission" date="2015-07" db="EMBL/GenBank/DDBJ databases">
        <title>The genome of Habropoda laboriosa.</title>
        <authorList>
            <person name="Pan H."/>
            <person name="Kapheim K."/>
        </authorList>
    </citation>
    <scope>NUCLEOTIDE SEQUENCE [LARGE SCALE GENOMIC DNA]</scope>
    <source>
        <strain evidence="2">0110345459</strain>
    </source>
</reference>
<dbReference type="GO" id="GO:0003676">
    <property type="term" value="F:nucleic acid binding"/>
    <property type="evidence" value="ECO:0007669"/>
    <property type="project" value="InterPro"/>
</dbReference>
<keyword evidence="2" id="KW-0808">Transferase</keyword>
<dbReference type="EMBL" id="KQ414612">
    <property type="protein sequence ID" value="KOC69116.1"/>
    <property type="molecule type" value="Genomic_DNA"/>
</dbReference>
<dbReference type="PANTHER" id="PTHR46060">
    <property type="entry name" value="MARINER MOS1 TRANSPOSASE-LIKE PROTEIN"/>
    <property type="match status" value="1"/>
</dbReference>
<dbReference type="InterPro" id="IPR036397">
    <property type="entry name" value="RNaseH_sf"/>
</dbReference>
<accession>A0A0L7REF4</accession>
<protein>
    <submittedName>
        <fullName evidence="2">Histone-lysine N-methyltransferase SETMAR</fullName>
    </submittedName>
</protein>
<organism evidence="2 3">
    <name type="scientific">Habropoda laboriosa</name>
    <dbReference type="NCBI Taxonomy" id="597456"/>
    <lineage>
        <taxon>Eukaryota</taxon>
        <taxon>Metazoa</taxon>
        <taxon>Ecdysozoa</taxon>
        <taxon>Arthropoda</taxon>
        <taxon>Hexapoda</taxon>
        <taxon>Insecta</taxon>
        <taxon>Pterygota</taxon>
        <taxon>Neoptera</taxon>
        <taxon>Endopterygota</taxon>
        <taxon>Hymenoptera</taxon>
        <taxon>Apocrita</taxon>
        <taxon>Aculeata</taxon>
        <taxon>Apoidea</taxon>
        <taxon>Anthophila</taxon>
        <taxon>Apidae</taxon>
        <taxon>Habropoda</taxon>
    </lineage>
</organism>
<dbReference type="Gene3D" id="3.30.420.10">
    <property type="entry name" value="Ribonuclease H-like superfamily/Ribonuclease H"/>
    <property type="match status" value="1"/>
</dbReference>
<dbReference type="GO" id="GO:0008168">
    <property type="term" value="F:methyltransferase activity"/>
    <property type="evidence" value="ECO:0007669"/>
    <property type="project" value="UniProtKB-KW"/>
</dbReference>
<dbReference type="STRING" id="597456.A0A0L7REF4"/>
<proteinExistence type="predicted"/>
<sequence>VIHQKLKRQQTGPISFHDNARPQIASTTVQKLHLLGIEDLPNPSYTPDSSPTDFHFSCSFDNFLRQN</sequence>
<feature type="region of interest" description="Disordered" evidence="1">
    <location>
        <begin position="1"/>
        <end position="22"/>
    </location>
</feature>
<feature type="non-terminal residue" evidence="2">
    <location>
        <position position="1"/>
    </location>
</feature>
<name>A0A0L7REF4_9HYME</name>
<evidence type="ECO:0000313" key="2">
    <source>
        <dbReference type="EMBL" id="KOC69116.1"/>
    </source>
</evidence>
<dbReference type="PANTHER" id="PTHR46060:SF1">
    <property type="entry name" value="MARINER MOS1 TRANSPOSASE-LIKE PROTEIN"/>
    <property type="match status" value="1"/>
</dbReference>
<evidence type="ECO:0000313" key="3">
    <source>
        <dbReference type="Proteomes" id="UP000053825"/>
    </source>
</evidence>
<dbReference type="AlphaFoldDB" id="A0A0L7REF4"/>
<evidence type="ECO:0000256" key="1">
    <source>
        <dbReference type="SAM" id="MobiDB-lite"/>
    </source>
</evidence>
<dbReference type="InterPro" id="IPR052709">
    <property type="entry name" value="Transposase-MT_Hybrid"/>
</dbReference>
<dbReference type="GO" id="GO:0032259">
    <property type="term" value="P:methylation"/>
    <property type="evidence" value="ECO:0007669"/>
    <property type="project" value="UniProtKB-KW"/>
</dbReference>
<keyword evidence="3" id="KW-1185">Reference proteome</keyword>
<dbReference type="Proteomes" id="UP000053825">
    <property type="component" value="Unassembled WGS sequence"/>
</dbReference>
<gene>
    <name evidence="2" type="ORF">WH47_07567</name>
</gene>